<evidence type="ECO:0000256" key="5">
    <source>
        <dbReference type="ARBA" id="ARBA00022989"/>
    </source>
</evidence>
<dbReference type="Pfam" id="PF00528">
    <property type="entry name" value="BPD_transp_1"/>
    <property type="match status" value="1"/>
</dbReference>
<gene>
    <name evidence="9" type="ORF">DI563_01075</name>
</gene>
<dbReference type="AlphaFoldDB" id="A0A2W5STU2"/>
<dbReference type="GO" id="GO:0055085">
    <property type="term" value="P:transmembrane transport"/>
    <property type="evidence" value="ECO:0007669"/>
    <property type="project" value="InterPro"/>
</dbReference>
<accession>A0A2W5STU2</accession>
<dbReference type="InterPro" id="IPR000515">
    <property type="entry name" value="MetI-like"/>
</dbReference>
<dbReference type="GO" id="GO:0005886">
    <property type="term" value="C:plasma membrane"/>
    <property type="evidence" value="ECO:0007669"/>
    <property type="project" value="UniProtKB-SubCell"/>
</dbReference>
<evidence type="ECO:0000313" key="10">
    <source>
        <dbReference type="Proteomes" id="UP000249135"/>
    </source>
</evidence>
<feature type="transmembrane region" description="Helical" evidence="7">
    <location>
        <begin position="128"/>
        <end position="148"/>
    </location>
</feature>
<dbReference type="SUPFAM" id="SSF161098">
    <property type="entry name" value="MetI-like"/>
    <property type="match status" value="1"/>
</dbReference>
<comment type="caution">
    <text evidence="9">The sequence shown here is derived from an EMBL/GenBank/DDBJ whole genome shotgun (WGS) entry which is preliminary data.</text>
</comment>
<sequence>MSMSATASTGALARRPASRAVPQGAPIGPRWTNALFVMPFLIVYLLLLVIPLFHGIWLSLNDVDLLSRSSEFVGLKNFRDMWADEHFHQVVRNTFAFVLMTTPVFVALGLALALALNRPGRTAAALRAIFFGSSVLSVTIVTLVWKLVLMPQGGMLANITNSVGLPTLMPLTTESLALPTVAAVTVWWIIGLPMMLFLAALQQIPREIYEAAELDNAGRWRTLFHITLPSIRRTVVLVAIIEVILQFQLFGQAHLLTQGGPNNSSRPMVQFIYEVGFQQWSLGYAAAASQVLFAIMLVAMAAQAWASSRKQSF</sequence>
<dbReference type="CDD" id="cd06261">
    <property type="entry name" value="TM_PBP2"/>
    <property type="match status" value="1"/>
</dbReference>
<evidence type="ECO:0000256" key="6">
    <source>
        <dbReference type="ARBA" id="ARBA00023136"/>
    </source>
</evidence>
<dbReference type="Gene3D" id="1.10.3720.10">
    <property type="entry name" value="MetI-like"/>
    <property type="match status" value="1"/>
</dbReference>
<dbReference type="InterPro" id="IPR035906">
    <property type="entry name" value="MetI-like_sf"/>
</dbReference>
<dbReference type="PANTHER" id="PTHR30193">
    <property type="entry name" value="ABC TRANSPORTER PERMEASE PROTEIN"/>
    <property type="match status" value="1"/>
</dbReference>
<name>A0A2W5STU2_VARPD</name>
<feature type="transmembrane region" description="Helical" evidence="7">
    <location>
        <begin position="95"/>
        <end position="116"/>
    </location>
</feature>
<evidence type="ECO:0000256" key="1">
    <source>
        <dbReference type="ARBA" id="ARBA00004651"/>
    </source>
</evidence>
<reference evidence="9 10" key="1">
    <citation type="submission" date="2017-08" db="EMBL/GenBank/DDBJ databases">
        <title>Infants hospitalized years apart are colonized by the same room-sourced microbial strains.</title>
        <authorList>
            <person name="Brooks B."/>
            <person name="Olm M.R."/>
            <person name="Firek B.A."/>
            <person name="Baker R."/>
            <person name="Thomas B.C."/>
            <person name="Morowitz M.J."/>
            <person name="Banfield J.F."/>
        </authorList>
    </citation>
    <scope>NUCLEOTIDE SEQUENCE [LARGE SCALE GENOMIC DNA]</scope>
    <source>
        <strain evidence="9">S2_005_003_R2_41</strain>
    </source>
</reference>
<dbReference type="Proteomes" id="UP000249135">
    <property type="component" value="Unassembled WGS sequence"/>
</dbReference>
<dbReference type="PANTHER" id="PTHR30193:SF41">
    <property type="entry name" value="DIACETYLCHITOBIOSE UPTAKE SYSTEM PERMEASE PROTEIN NGCF"/>
    <property type="match status" value="1"/>
</dbReference>
<feature type="transmembrane region" description="Helical" evidence="7">
    <location>
        <begin position="176"/>
        <end position="201"/>
    </location>
</feature>
<dbReference type="PROSITE" id="PS50928">
    <property type="entry name" value="ABC_TM1"/>
    <property type="match status" value="1"/>
</dbReference>
<keyword evidence="4 7" id="KW-0812">Transmembrane</keyword>
<keyword evidence="5 7" id="KW-1133">Transmembrane helix</keyword>
<comment type="subcellular location">
    <subcellularLocation>
        <location evidence="1 7">Cell membrane</location>
        <topology evidence="1 7">Multi-pass membrane protein</topology>
    </subcellularLocation>
</comment>
<proteinExistence type="inferred from homology"/>
<feature type="transmembrane region" description="Helical" evidence="7">
    <location>
        <begin position="35"/>
        <end position="57"/>
    </location>
</feature>
<evidence type="ECO:0000259" key="8">
    <source>
        <dbReference type="PROSITE" id="PS50928"/>
    </source>
</evidence>
<feature type="transmembrane region" description="Helical" evidence="7">
    <location>
        <begin position="235"/>
        <end position="257"/>
    </location>
</feature>
<dbReference type="InterPro" id="IPR051393">
    <property type="entry name" value="ABC_transporter_permease"/>
</dbReference>
<evidence type="ECO:0000256" key="3">
    <source>
        <dbReference type="ARBA" id="ARBA00022475"/>
    </source>
</evidence>
<keyword evidence="2 7" id="KW-0813">Transport</keyword>
<protein>
    <submittedName>
        <fullName evidence="9">Sugar ABC transporter permease</fullName>
    </submittedName>
</protein>
<keyword evidence="3" id="KW-1003">Cell membrane</keyword>
<comment type="similarity">
    <text evidence="7">Belongs to the binding-protein-dependent transport system permease family.</text>
</comment>
<dbReference type="EMBL" id="QFPP01000004">
    <property type="protein sequence ID" value="PZQ78170.1"/>
    <property type="molecule type" value="Genomic_DNA"/>
</dbReference>
<evidence type="ECO:0000313" key="9">
    <source>
        <dbReference type="EMBL" id="PZQ78170.1"/>
    </source>
</evidence>
<evidence type="ECO:0000256" key="2">
    <source>
        <dbReference type="ARBA" id="ARBA00022448"/>
    </source>
</evidence>
<feature type="transmembrane region" description="Helical" evidence="7">
    <location>
        <begin position="277"/>
        <end position="302"/>
    </location>
</feature>
<organism evidence="9 10">
    <name type="scientific">Variovorax paradoxus</name>
    <dbReference type="NCBI Taxonomy" id="34073"/>
    <lineage>
        <taxon>Bacteria</taxon>
        <taxon>Pseudomonadati</taxon>
        <taxon>Pseudomonadota</taxon>
        <taxon>Betaproteobacteria</taxon>
        <taxon>Burkholderiales</taxon>
        <taxon>Comamonadaceae</taxon>
        <taxon>Variovorax</taxon>
    </lineage>
</organism>
<feature type="domain" description="ABC transmembrane type-1" evidence="8">
    <location>
        <begin position="91"/>
        <end position="301"/>
    </location>
</feature>
<evidence type="ECO:0000256" key="4">
    <source>
        <dbReference type="ARBA" id="ARBA00022692"/>
    </source>
</evidence>
<keyword evidence="6 7" id="KW-0472">Membrane</keyword>
<evidence type="ECO:0000256" key="7">
    <source>
        <dbReference type="RuleBase" id="RU363032"/>
    </source>
</evidence>